<accession>A0AAV2PWP5</accession>
<evidence type="ECO:0000313" key="3">
    <source>
        <dbReference type="EMBL" id="CAL4066005.1"/>
    </source>
</evidence>
<evidence type="ECO:0000313" key="4">
    <source>
        <dbReference type="Proteomes" id="UP001497623"/>
    </source>
</evidence>
<organism evidence="3 4">
    <name type="scientific">Meganyctiphanes norvegica</name>
    <name type="common">Northern krill</name>
    <name type="synonym">Thysanopoda norvegica</name>
    <dbReference type="NCBI Taxonomy" id="48144"/>
    <lineage>
        <taxon>Eukaryota</taxon>
        <taxon>Metazoa</taxon>
        <taxon>Ecdysozoa</taxon>
        <taxon>Arthropoda</taxon>
        <taxon>Crustacea</taxon>
        <taxon>Multicrustacea</taxon>
        <taxon>Malacostraca</taxon>
        <taxon>Eumalacostraca</taxon>
        <taxon>Eucarida</taxon>
        <taxon>Euphausiacea</taxon>
        <taxon>Euphausiidae</taxon>
        <taxon>Meganyctiphanes</taxon>
    </lineage>
</organism>
<dbReference type="EMBL" id="CAXKWB010002003">
    <property type="protein sequence ID" value="CAL4066005.1"/>
    <property type="molecule type" value="Genomic_DNA"/>
</dbReference>
<evidence type="ECO:0000256" key="2">
    <source>
        <dbReference type="SAM" id="MobiDB-lite"/>
    </source>
</evidence>
<protein>
    <submittedName>
        <fullName evidence="3">Uncharacterized protein</fullName>
    </submittedName>
</protein>
<keyword evidence="4" id="KW-1185">Reference proteome</keyword>
<gene>
    <name evidence="3" type="ORF">MNOR_LOCUS5252</name>
</gene>
<feature type="coiled-coil region" evidence="1">
    <location>
        <begin position="29"/>
        <end position="66"/>
    </location>
</feature>
<feature type="non-terminal residue" evidence="3">
    <location>
        <position position="1"/>
    </location>
</feature>
<sequence length="429" mass="47954">SSAATVTADGEVHIRTRDPYIFNLFEVLLTTLESKLRRVENMDKALERLVRRLDTMEERLAQNFTQLNNKMSQVLESKPESTFTTTQSPFTARRNRVRVTAMENSSSETTHMRQVEQRLKEMTEHVEKIDTKLTNIGKTLDSNALTLQDELVVSASENYRAAVPRVQVLDKNPGMAALQQSVESVREEVSSMDRRLSFHMEAMADTTHTISSSVIDIHQALHHKPSSGRIRAVEANSTSTGNANTTISQHNNKIDELLSRMDPFTTVWKKMAEVWDVVVGTKSSVDHLVPNSDALLSTSQRQARSISDIHSELNEKTNRIIMSLAQVEEVLKAIPTSGKSYRDSINPLSLLRHSQGEKDEKTIEQPSFDMLDKSFLSDTNGSDLGPGSPDSRGNSHRDATGTSGLVFPSIQNKPDFVNSTFLITEDDIK</sequence>
<feature type="non-terminal residue" evidence="3">
    <location>
        <position position="429"/>
    </location>
</feature>
<evidence type="ECO:0000256" key="1">
    <source>
        <dbReference type="SAM" id="Coils"/>
    </source>
</evidence>
<comment type="caution">
    <text evidence="3">The sequence shown here is derived from an EMBL/GenBank/DDBJ whole genome shotgun (WGS) entry which is preliminary data.</text>
</comment>
<feature type="region of interest" description="Disordered" evidence="2">
    <location>
        <begin position="372"/>
        <end position="409"/>
    </location>
</feature>
<proteinExistence type="predicted"/>
<reference evidence="3 4" key="1">
    <citation type="submission" date="2024-05" db="EMBL/GenBank/DDBJ databases">
        <authorList>
            <person name="Wallberg A."/>
        </authorList>
    </citation>
    <scope>NUCLEOTIDE SEQUENCE [LARGE SCALE GENOMIC DNA]</scope>
</reference>
<dbReference type="AlphaFoldDB" id="A0AAV2PWP5"/>
<name>A0AAV2PWP5_MEGNR</name>
<keyword evidence="1" id="KW-0175">Coiled coil</keyword>
<dbReference type="Proteomes" id="UP001497623">
    <property type="component" value="Unassembled WGS sequence"/>
</dbReference>